<dbReference type="EMBL" id="JSYN01000021">
    <property type="protein sequence ID" value="KIA92233.1"/>
    <property type="molecule type" value="Genomic_DNA"/>
</dbReference>
<dbReference type="Proteomes" id="UP000031246">
    <property type="component" value="Unassembled WGS sequence"/>
</dbReference>
<dbReference type="AlphaFoldDB" id="A0A0C1FKA1"/>
<evidence type="ECO:0000313" key="1">
    <source>
        <dbReference type="EMBL" id="KIA92233.1"/>
    </source>
</evidence>
<sequence>MKQKLIKSSAIGLFSIALVLSLSSNLTKELLFEKAYAEETFPDTTPDWEESFTSTQGGMEPDEPFDNNMALNLRTTHPECPENQWAMEYYTVTESWGFNAGAGAKAKAEAYAAGKGLSGSVTANANGSYSVSKVTNGSQLKATFRKALCASGGGTCLSDNPECVVHL</sequence>
<evidence type="ECO:0000313" key="2">
    <source>
        <dbReference type="Proteomes" id="UP000031246"/>
    </source>
</evidence>
<accession>A0A0C1FKA1</accession>
<dbReference type="RefSeq" id="WP_039478723.1">
    <property type="nucleotide sequence ID" value="NZ_JSYN01000021.1"/>
</dbReference>
<gene>
    <name evidence="1" type="ORF">OC25_17495</name>
</gene>
<organism evidence="1 2">
    <name type="scientific">Pedobacter kyungheensis</name>
    <dbReference type="NCBI Taxonomy" id="1069985"/>
    <lineage>
        <taxon>Bacteria</taxon>
        <taxon>Pseudomonadati</taxon>
        <taxon>Bacteroidota</taxon>
        <taxon>Sphingobacteriia</taxon>
        <taxon>Sphingobacteriales</taxon>
        <taxon>Sphingobacteriaceae</taxon>
        <taxon>Pedobacter</taxon>
    </lineage>
</organism>
<proteinExistence type="predicted"/>
<name>A0A0C1FKA1_9SPHI</name>
<reference evidence="1 2" key="1">
    <citation type="submission" date="2014-10" db="EMBL/GenBank/DDBJ databases">
        <title>Pedobacter Kyungheensis.</title>
        <authorList>
            <person name="Anderson B.M."/>
            <person name="Newman J.D."/>
        </authorList>
    </citation>
    <scope>NUCLEOTIDE SEQUENCE [LARGE SCALE GENOMIC DNA]</scope>
    <source>
        <strain evidence="1 2">KACC 16221</strain>
    </source>
</reference>
<keyword evidence="2" id="KW-1185">Reference proteome</keyword>
<protein>
    <submittedName>
        <fullName evidence="1">Uncharacterized protein</fullName>
    </submittedName>
</protein>
<comment type="caution">
    <text evidence="1">The sequence shown here is derived from an EMBL/GenBank/DDBJ whole genome shotgun (WGS) entry which is preliminary data.</text>
</comment>